<feature type="domain" description="ABC transporter type 1 GsiC-like N-terminal" evidence="5">
    <location>
        <begin position="1"/>
        <end position="72"/>
    </location>
</feature>
<dbReference type="EMBL" id="BARS01033543">
    <property type="protein sequence ID" value="GAG26759.1"/>
    <property type="molecule type" value="Genomic_DNA"/>
</dbReference>
<keyword evidence="4" id="KW-1133">Transmembrane helix</keyword>
<evidence type="ECO:0000256" key="3">
    <source>
        <dbReference type="ARBA" id="ARBA00022475"/>
    </source>
</evidence>
<evidence type="ECO:0000256" key="2">
    <source>
        <dbReference type="ARBA" id="ARBA00022448"/>
    </source>
</evidence>
<name>X0W744_9ZZZZ</name>
<dbReference type="PANTHER" id="PTHR43163:SF6">
    <property type="entry name" value="DIPEPTIDE TRANSPORT SYSTEM PERMEASE PROTEIN DPPB-RELATED"/>
    <property type="match status" value="1"/>
</dbReference>
<protein>
    <recommendedName>
        <fullName evidence="5">ABC transporter type 1 GsiC-like N-terminal domain-containing protein</fullName>
    </recommendedName>
</protein>
<dbReference type="InterPro" id="IPR045621">
    <property type="entry name" value="BPD_transp_1_N"/>
</dbReference>
<dbReference type="Pfam" id="PF19300">
    <property type="entry name" value="BPD_transp_1_N"/>
    <property type="match status" value="1"/>
</dbReference>
<keyword evidence="4" id="KW-0472">Membrane</keyword>
<reference evidence="6" key="1">
    <citation type="journal article" date="2014" name="Front. Microbiol.">
        <title>High frequency of phylogenetically diverse reductive dehalogenase-homologous genes in deep subseafloor sedimentary metagenomes.</title>
        <authorList>
            <person name="Kawai M."/>
            <person name="Futagami T."/>
            <person name="Toyoda A."/>
            <person name="Takaki Y."/>
            <person name="Nishi S."/>
            <person name="Hori S."/>
            <person name="Arai W."/>
            <person name="Tsubouchi T."/>
            <person name="Morono Y."/>
            <person name="Uchiyama I."/>
            <person name="Ito T."/>
            <person name="Fujiyama A."/>
            <person name="Inagaki F."/>
            <person name="Takami H."/>
        </authorList>
    </citation>
    <scope>NUCLEOTIDE SEQUENCE</scope>
    <source>
        <strain evidence="6">Expedition CK06-06</strain>
    </source>
</reference>
<comment type="subcellular location">
    <subcellularLocation>
        <location evidence="1">Cell membrane</location>
        <topology evidence="1">Multi-pass membrane protein</topology>
    </subcellularLocation>
</comment>
<sequence>MRTYIIRRLLVFIPVLLLMTVMIFLVVHLMPSDIVAAIQAAGTDEELDRAAIEQSLGLDAPMIVQYGRWMGFIPQMDGSVSGIFQGDLGDSWWYGVPEGRIQA</sequence>
<accession>X0W744</accession>
<evidence type="ECO:0000259" key="5">
    <source>
        <dbReference type="Pfam" id="PF19300"/>
    </source>
</evidence>
<proteinExistence type="predicted"/>
<organism evidence="6">
    <name type="scientific">marine sediment metagenome</name>
    <dbReference type="NCBI Taxonomy" id="412755"/>
    <lineage>
        <taxon>unclassified sequences</taxon>
        <taxon>metagenomes</taxon>
        <taxon>ecological metagenomes</taxon>
    </lineage>
</organism>
<keyword evidence="4" id="KW-0812">Transmembrane</keyword>
<dbReference type="AlphaFoldDB" id="X0W744"/>
<dbReference type="PANTHER" id="PTHR43163">
    <property type="entry name" value="DIPEPTIDE TRANSPORT SYSTEM PERMEASE PROTEIN DPPB-RELATED"/>
    <property type="match status" value="1"/>
</dbReference>
<evidence type="ECO:0000313" key="6">
    <source>
        <dbReference type="EMBL" id="GAG26759.1"/>
    </source>
</evidence>
<evidence type="ECO:0000256" key="4">
    <source>
        <dbReference type="SAM" id="Phobius"/>
    </source>
</evidence>
<gene>
    <name evidence="6" type="ORF">S01H1_51927</name>
</gene>
<dbReference type="GO" id="GO:0005886">
    <property type="term" value="C:plasma membrane"/>
    <property type="evidence" value="ECO:0007669"/>
    <property type="project" value="UniProtKB-SubCell"/>
</dbReference>
<feature type="transmembrane region" description="Helical" evidence="4">
    <location>
        <begin position="9"/>
        <end position="30"/>
    </location>
</feature>
<evidence type="ECO:0000256" key="1">
    <source>
        <dbReference type="ARBA" id="ARBA00004651"/>
    </source>
</evidence>
<feature type="non-terminal residue" evidence="6">
    <location>
        <position position="103"/>
    </location>
</feature>
<comment type="caution">
    <text evidence="6">The sequence shown here is derived from an EMBL/GenBank/DDBJ whole genome shotgun (WGS) entry which is preliminary data.</text>
</comment>
<keyword evidence="3" id="KW-1003">Cell membrane</keyword>
<keyword evidence="2" id="KW-0813">Transport</keyword>